<reference evidence="1 2" key="1">
    <citation type="journal article" date="2014" name="Nat. Genet.">
        <title>Whole-genome sequence of a flatfish provides insights into ZW sex chromosome evolution and adaptation to a benthic lifestyle.</title>
        <authorList>
            <person name="Chen S."/>
            <person name="Zhang G."/>
            <person name="Shao C."/>
            <person name="Huang Q."/>
            <person name="Liu G."/>
            <person name="Zhang P."/>
            <person name="Song W."/>
            <person name="An N."/>
            <person name="Chalopin D."/>
            <person name="Volff J.N."/>
            <person name="Hong Y."/>
            <person name="Li Q."/>
            <person name="Sha Z."/>
            <person name="Zhou H."/>
            <person name="Xie M."/>
            <person name="Yu Q."/>
            <person name="Liu Y."/>
            <person name="Xiang H."/>
            <person name="Wang N."/>
            <person name="Wu K."/>
            <person name="Yang C."/>
            <person name="Zhou Q."/>
            <person name="Liao X."/>
            <person name="Yang L."/>
            <person name="Hu Q."/>
            <person name="Zhang J."/>
            <person name="Meng L."/>
            <person name="Jin L."/>
            <person name="Tian Y."/>
            <person name="Lian J."/>
            <person name="Yang J."/>
            <person name="Miao G."/>
            <person name="Liu S."/>
            <person name="Liang Z."/>
            <person name="Yan F."/>
            <person name="Li Y."/>
            <person name="Sun B."/>
            <person name="Zhang H."/>
            <person name="Zhang J."/>
            <person name="Zhu Y."/>
            <person name="Du M."/>
            <person name="Zhao Y."/>
            <person name="Schartl M."/>
            <person name="Tang Q."/>
            <person name="Wang J."/>
        </authorList>
    </citation>
    <scope>NUCLEOTIDE SEQUENCE</scope>
</reference>
<evidence type="ECO:0000313" key="2">
    <source>
        <dbReference type="Proteomes" id="UP000265120"/>
    </source>
</evidence>
<keyword evidence="2" id="KW-1185">Reference proteome</keyword>
<dbReference type="AlphaFoldDB" id="A0A3P8WZV3"/>
<sequence>LHSVVIEGAGDGEAVEPLHGTNSLSVESLHDLTVNVGEYLNYNDETYYLISCYTSYLSSRGAVVESPIDDDEDVALFKETIHPSLPSFLSPSLPCPHFLKGD</sequence>
<reference evidence="1" key="3">
    <citation type="submission" date="2025-09" db="UniProtKB">
        <authorList>
            <consortium name="Ensembl"/>
        </authorList>
    </citation>
    <scope>IDENTIFICATION</scope>
</reference>
<dbReference type="Ensembl" id="ENSCSET00000033362.1">
    <property type="protein sequence ID" value="ENSCSEP00000032938.1"/>
    <property type="gene ID" value="ENSCSEG00000021147.1"/>
</dbReference>
<evidence type="ECO:0000313" key="1">
    <source>
        <dbReference type="Ensembl" id="ENSCSEP00000032938.1"/>
    </source>
</evidence>
<reference evidence="1" key="2">
    <citation type="submission" date="2025-08" db="UniProtKB">
        <authorList>
            <consortium name="Ensembl"/>
        </authorList>
    </citation>
    <scope>IDENTIFICATION</scope>
</reference>
<proteinExistence type="predicted"/>
<dbReference type="Proteomes" id="UP000265120">
    <property type="component" value="Chromosome 20"/>
</dbReference>
<name>A0A3P8WZV3_CYNSE</name>
<organism evidence="1 2">
    <name type="scientific">Cynoglossus semilaevis</name>
    <name type="common">Tongue sole</name>
    <dbReference type="NCBI Taxonomy" id="244447"/>
    <lineage>
        <taxon>Eukaryota</taxon>
        <taxon>Metazoa</taxon>
        <taxon>Chordata</taxon>
        <taxon>Craniata</taxon>
        <taxon>Vertebrata</taxon>
        <taxon>Euteleostomi</taxon>
        <taxon>Actinopterygii</taxon>
        <taxon>Neopterygii</taxon>
        <taxon>Teleostei</taxon>
        <taxon>Neoteleostei</taxon>
        <taxon>Acanthomorphata</taxon>
        <taxon>Carangaria</taxon>
        <taxon>Pleuronectiformes</taxon>
        <taxon>Pleuronectoidei</taxon>
        <taxon>Cynoglossidae</taxon>
        <taxon>Cynoglossinae</taxon>
        <taxon>Cynoglossus</taxon>
    </lineage>
</organism>
<accession>A0A3P8WZV3</accession>
<dbReference type="InParanoid" id="A0A3P8WZV3"/>
<protein>
    <submittedName>
        <fullName evidence="1">Uncharacterized protein</fullName>
    </submittedName>
</protein>